<keyword evidence="5" id="KW-0812">Transmembrane</keyword>
<dbReference type="Gene3D" id="2.10.70.10">
    <property type="entry name" value="Complement Module, domain 1"/>
    <property type="match status" value="1"/>
</dbReference>
<dbReference type="InterPro" id="IPR035976">
    <property type="entry name" value="Sushi/SCR/CCP_sf"/>
</dbReference>
<dbReference type="eggNOG" id="KOG4297">
    <property type="taxonomic scope" value="Eukaryota"/>
</dbReference>
<keyword evidence="5" id="KW-1133">Transmembrane helix</keyword>
<dbReference type="InParanoid" id="A0A1X7TT31"/>
<dbReference type="PROSITE" id="PS50026">
    <property type="entry name" value="EGF_3"/>
    <property type="match status" value="1"/>
</dbReference>
<dbReference type="InterPro" id="IPR000436">
    <property type="entry name" value="Sushi_SCR_CCP_dom"/>
</dbReference>
<dbReference type="InterPro" id="IPR000742">
    <property type="entry name" value="EGF"/>
</dbReference>
<keyword evidence="2" id="KW-0245">EGF-like domain</keyword>
<dbReference type="EnsemblMetazoa" id="Aqu2.1.18304_001">
    <property type="protein sequence ID" value="Aqu2.1.18304_001"/>
    <property type="gene ID" value="Aqu2.1.18304"/>
</dbReference>
<protein>
    <recommendedName>
        <fullName evidence="9">EGF-like domain-containing protein</fullName>
    </recommendedName>
</protein>
<evidence type="ECO:0000256" key="4">
    <source>
        <dbReference type="SAM" id="Coils"/>
    </source>
</evidence>
<evidence type="ECO:0000256" key="1">
    <source>
        <dbReference type="ARBA" id="ARBA00023157"/>
    </source>
</evidence>
<dbReference type="SMART" id="SM00032">
    <property type="entry name" value="CCP"/>
    <property type="match status" value="2"/>
</dbReference>
<evidence type="ECO:0000256" key="5">
    <source>
        <dbReference type="SAM" id="Phobius"/>
    </source>
</evidence>
<organism evidence="8">
    <name type="scientific">Amphimedon queenslandica</name>
    <name type="common">Sponge</name>
    <dbReference type="NCBI Taxonomy" id="400682"/>
    <lineage>
        <taxon>Eukaryota</taxon>
        <taxon>Metazoa</taxon>
        <taxon>Porifera</taxon>
        <taxon>Demospongiae</taxon>
        <taxon>Heteroscleromorpha</taxon>
        <taxon>Haplosclerida</taxon>
        <taxon>Niphatidae</taxon>
        <taxon>Amphimedon</taxon>
    </lineage>
</organism>
<sequence>LPCPTLIAPVNGYMQCSDYPVVVNSTCSFTCKDEYDLFGSSVRLCGTDTTWNGTNTDCQIKQCSEIQTLPNSVQLQSCQTSVNSTCFFSCVPGYFIDSATDATYNQECIVTEGVALWTPPEICKETTACNPSPCLTGTCYVSDSNEPYCVCPDEYVGKYCGTLSVTISDLPLLNNNERSPPISIYASPQSSVTVSITTEPPVAIIPSDQITIYHPDNVSSFYLESSQSSFIRLKLRVSDEGEEEATTIDDRVTVASDEKATGKYFKGEDVNNILTEGCCRPHTDLISRYCTGRSKQLISFTSTCAWTGQNNEYTSNGIIFVSVGRQSLPVSIIGINMQLSDEGLTTDFTRPGLSCSPCADCRSTSVSPQRMEDVRDMVKRLSMINTFLSAVGPILPQHLTIEADGEFNKNYYSTGDYLAKIVPEYQLSSLLECPNIPIDTTNTDLYYVITTSSGLQFAYNNDKQLYASSSETVCFAYPLCSGDRTLYVPIPPQLDEQIQNLAVFNRLRQNNWEFNIKSIETSRYGLSTDQPVTYWDGNIFTSTTQPNYKLKAEMSITGRFQEQYLEVRSIFHGSVTEATDTENSCQVVQTVKGEMDVEIRSGLIASHEHSVLHLTAGNGQGLYVTKGKSCSDDPIMPGLEIDLYLSPLLTNGTYSKYIQIKSTEPCLVKSHFQFNNFDHINSVSILSSCLVFRIDELEFSNLPLKLTLSPQNIGIIPNRVSTVTIQSRIESEVTIGNFITMLPNSDSKYPDLQAILFSDDNDVFCMLPSVNISLFDTQITTPVQINEDGVQFRSPLNLFYIGETNVLGRGSADRPWGSLQLHLKVIFTADSSSDLSNYINTELRGEIENAVQHIESAYNAFKSSSHKVADLTKHRNTLEKEWTEIQTNLDSIEKELRRAEKDRDDHEALLYHEIEAYWNATEELSESIESACRIQECKRTCKSGIVFTTCFVPVTVVVEKSCGYYAREKATIHEEIGTKTKICSYGRPKKDLTGAIVGGILSLVTTSPIFAVVGIVGSIFSKRKMPCMPIEVIDYTWSPKTHFSAVVRYRKCDVLSVKEHKNINCNYTSPCAVYEVDPVCDAKNEECYGNRTKIIENFSMEDEELIANIKMRHFHYKQALNQLIKLSSEFAVLTLQNSSKSEEIEATDLRIQIAQESEKVANRSYLSIKASHDRIISFRDALQNNFNSIIRITDVSFDVTLETQTPVIVPLNVIYEITSRRATHEVRIVVDISATDDLVKKTIYDNIYDDIIDNVIGGSLRKRRNVASSFRLFPVQVSVMIFKMATANV</sequence>
<evidence type="ECO:0000259" key="7">
    <source>
        <dbReference type="PROSITE" id="PS50923"/>
    </source>
</evidence>
<dbReference type="OrthoDB" id="10060424at2759"/>
<dbReference type="CDD" id="cd00033">
    <property type="entry name" value="CCP"/>
    <property type="match status" value="1"/>
</dbReference>
<feature type="transmembrane region" description="Helical" evidence="5">
    <location>
        <begin position="992"/>
        <end position="1020"/>
    </location>
</feature>
<dbReference type="SUPFAM" id="SSF57196">
    <property type="entry name" value="EGF/Laminin"/>
    <property type="match status" value="1"/>
</dbReference>
<keyword evidence="3" id="KW-0768">Sushi</keyword>
<feature type="disulfide bond" evidence="3">
    <location>
        <begin position="31"/>
        <end position="58"/>
    </location>
</feature>
<proteinExistence type="predicted"/>
<reference evidence="8" key="1">
    <citation type="submission" date="2017-05" db="UniProtKB">
        <authorList>
            <consortium name="EnsemblMetazoa"/>
        </authorList>
    </citation>
    <scope>IDENTIFICATION</scope>
</reference>
<feature type="domain" description="Sushi" evidence="7">
    <location>
        <begin position="1"/>
        <end position="60"/>
    </location>
</feature>
<dbReference type="Gene3D" id="2.10.25.10">
    <property type="entry name" value="Laminin"/>
    <property type="match status" value="1"/>
</dbReference>
<keyword evidence="4" id="KW-0175">Coiled coil</keyword>
<accession>A0A1X7TT31</accession>
<keyword evidence="1 2" id="KW-1015">Disulfide bond</keyword>
<dbReference type="Pfam" id="PF00084">
    <property type="entry name" value="Sushi"/>
    <property type="match status" value="1"/>
</dbReference>
<dbReference type="eggNOG" id="KOG1217">
    <property type="taxonomic scope" value="Eukaryota"/>
</dbReference>
<feature type="domain" description="EGF-like" evidence="6">
    <location>
        <begin position="125"/>
        <end position="161"/>
    </location>
</feature>
<comment type="caution">
    <text evidence="2">Lacks conserved residue(s) required for the propagation of feature annotation.</text>
</comment>
<feature type="coiled-coil region" evidence="4">
    <location>
        <begin position="875"/>
        <end position="909"/>
    </location>
</feature>
<evidence type="ECO:0000313" key="8">
    <source>
        <dbReference type="EnsemblMetazoa" id="Aqu2.1.18304_001"/>
    </source>
</evidence>
<name>A0A1X7TT31_AMPQE</name>
<evidence type="ECO:0000256" key="2">
    <source>
        <dbReference type="PROSITE-ProRule" id="PRU00076"/>
    </source>
</evidence>
<feature type="disulfide bond" evidence="2">
    <location>
        <begin position="129"/>
        <end position="139"/>
    </location>
</feature>
<dbReference type="PROSITE" id="PS00022">
    <property type="entry name" value="EGF_1"/>
    <property type="match status" value="1"/>
</dbReference>
<evidence type="ECO:0000256" key="3">
    <source>
        <dbReference type="PROSITE-ProRule" id="PRU00302"/>
    </source>
</evidence>
<dbReference type="PROSITE" id="PS50923">
    <property type="entry name" value="SUSHI"/>
    <property type="match status" value="1"/>
</dbReference>
<keyword evidence="5" id="KW-0472">Membrane</keyword>
<feature type="disulfide bond" evidence="2">
    <location>
        <begin position="151"/>
        <end position="160"/>
    </location>
</feature>
<dbReference type="SUPFAM" id="SSF57535">
    <property type="entry name" value="Complement control module/SCR domain"/>
    <property type="match status" value="2"/>
</dbReference>
<evidence type="ECO:0000259" key="6">
    <source>
        <dbReference type="PROSITE" id="PS50026"/>
    </source>
</evidence>
<evidence type="ECO:0008006" key="9">
    <source>
        <dbReference type="Google" id="ProtNLM"/>
    </source>
</evidence>